<evidence type="ECO:0000313" key="2">
    <source>
        <dbReference type="Proteomes" id="UP000828390"/>
    </source>
</evidence>
<organism evidence="1 2">
    <name type="scientific">Dreissena polymorpha</name>
    <name type="common">Zebra mussel</name>
    <name type="synonym">Mytilus polymorpha</name>
    <dbReference type="NCBI Taxonomy" id="45954"/>
    <lineage>
        <taxon>Eukaryota</taxon>
        <taxon>Metazoa</taxon>
        <taxon>Spiralia</taxon>
        <taxon>Lophotrochozoa</taxon>
        <taxon>Mollusca</taxon>
        <taxon>Bivalvia</taxon>
        <taxon>Autobranchia</taxon>
        <taxon>Heteroconchia</taxon>
        <taxon>Euheterodonta</taxon>
        <taxon>Imparidentia</taxon>
        <taxon>Neoheterodontei</taxon>
        <taxon>Myida</taxon>
        <taxon>Dreissenoidea</taxon>
        <taxon>Dreissenidae</taxon>
        <taxon>Dreissena</taxon>
    </lineage>
</organism>
<proteinExistence type="predicted"/>
<reference evidence="1" key="2">
    <citation type="submission" date="2020-11" db="EMBL/GenBank/DDBJ databases">
        <authorList>
            <person name="McCartney M.A."/>
            <person name="Auch B."/>
            <person name="Kono T."/>
            <person name="Mallez S."/>
            <person name="Becker A."/>
            <person name="Gohl D.M."/>
            <person name="Silverstein K.A.T."/>
            <person name="Koren S."/>
            <person name="Bechman K.B."/>
            <person name="Herman A."/>
            <person name="Abrahante J.E."/>
            <person name="Garbe J."/>
        </authorList>
    </citation>
    <scope>NUCLEOTIDE SEQUENCE</scope>
    <source>
        <strain evidence="1">Duluth1</strain>
        <tissue evidence="1">Whole animal</tissue>
    </source>
</reference>
<dbReference type="Proteomes" id="UP000828390">
    <property type="component" value="Unassembled WGS sequence"/>
</dbReference>
<gene>
    <name evidence="1" type="ORF">DPMN_046798</name>
</gene>
<accession>A0A9D4DAA2</accession>
<sequence>MRAWGDWEAGMVNLLMLHDNITPPQLYLLQVIRSETADPESSVCSNTFVMKDYAEVLFSAERYKQKIEHMLTYLGKATTNGPSISFRGNCDLVHAFHVLKPLPEIQNWIDRCRGRHWPPIQLLAVARVAPCFLVPAGHPDSDYTHEEWRLSPNLIERMLMFGFNMTQLKCYVILTN</sequence>
<dbReference type="EMBL" id="JAIWYP010000011">
    <property type="protein sequence ID" value="KAH3740103.1"/>
    <property type="molecule type" value="Genomic_DNA"/>
</dbReference>
<reference evidence="1" key="1">
    <citation type="journal article" date="2019" name="bioRxiv">
        <title>The Genome of the Zebra Mussel, Dreissena polymorpha: A Resource for Invasive Species Research.</title>
        <authorList>
            <person name="McCartney M.A."/>
            <person name="Auch B."/>
            <person name="Kono T."/>
            <person name="Mallez S."/>
            <person name="Zhang Y."/>
            <person name="Obille A."/>
            <person name="Becker A."/>
            <person name="Abrahante J.E."/>
            <person name="Garbe J."/>
            <person name="Badalamenti J.P."/>
            <person name="Herman A."/>
            <person name="Mangelson H."/>
            <person name="Liachko I."/>
            <person name="Sullivan S."/>
            <person name="Sone E.D."/>
            <person name="Koren S."/>
            <person name="Silverstein K.A.T."/>
            <person name="Beckman K.B."/>
            <person name="Gohl D.M."/>
        </authorList>
    </citation>
    <scope>NUCLEOTIDE SEQUENCE</scope>
    <source>
        <strain evidence="1">Duluth1</strain>
        <tissue evidence="1">Whole animal</tissue>
    </source>
</reference>
<name>A0A9D4DAA2_DREPO</name>
<keyword evidence="2" id="KW-1185">Reference proteome</keyword>
<comment type="caution">
    <text evidence="1">The sequence shown here is derived from an EMBL/GenBank/DDBJ whole genome shotgun (WGS) entry which is preliminary data.</text>
</comment>
<protein>
    <submittedName>
        <fullName evidence="1">Uncharacterized protein</fullName>
    </submittedName>
</protein>
<evidence type="ECO:0000313" key="1">
    <source>
        <dbReference type="EMBL" id="KAH3740103.1"/>
    </source>
</evidence>
<dbReference type="AlphaFoldDB" id="A0A9D4DAA2"/>